<dbReference type="RefSeq" id="WP_231380832.1">
    <property type="nucleotide sequence ID" value="NZ_KI629795.1"/>
</dbReference>
<evidence type="ECO:0000313" key="3">
    <source>
        <dbReference type="Proteomes" id="UP000035035"/>
    </source>
</evidence>
<dbReference type="PATRIC" id="fig|1423140.3.peg.2523"/>
<evidence type="ECO:0000256" key="1">
    <source>
        <dbReference type="SAM" id="SignalP"/>
    </source>
</evidence>
<protein>
    <submittedName>
        <fullName evidence="2">Uncharacterized protein</fullName>
    </submittedName>
</protein>
<feature type="signal peptide" evidence="1">
    <location>
        <begin position="1"/>
        <end position="21"/>
    </location>
</feature>
<evidence type="ECO:0000313" key="2">
    <source>
        <dbReference type="EMBL" id="ETA06548.1"/>
    </source>
</evidence>
<dbReference type="Proteomes" id="UP000035035">
    <property type="component" value="Unassembled WGS sequence"/>
</dbReference>
<name>W9DAW9_9ACTN</name>
<accession>W9DAW9</accession>
<keyword evidence="1" id="KW-0732">Signal</keyword>
<reference evidence="2 3" key="1">
    <citation type="journal article" date="2014" name="Genome Announc.">
        <title>Draft Genome Sequence of Gordonia alkanivorans Strain CGMCC6845, a Halotolerant Hydrocarbon-Degrading Bacterium.</title>
        <authorList>
            <person name="Wang X."/>
            <person name="Jin D."/>
            <person name="Zhou L."/>
            <person name="Wu L."/>
            <person name="An W."/>
            <person name="Zhao L."/>
        </authorList>
    </citation>
    <scope>NUCLEOTIDE SEQUENCE [LARGE SCALE GENOMIC DNA]</scope>
    <source>
        <strain evidence="2 3">CGMCC 6845</strain>
    </source>
</reference>
<gene>
    <name evidence="2" type="ORF">V525_12605</name>
</gene>
<proteinExistence type="predicted"/>
<sequence>MTHLVPAVRIIAALMFSAALAGGVATANATILARSNTRRWTGSRLSRLRP</sequence>
<comment type="caution">
    <text evidence="2">The sequence shown here is derived from an EMBL/GenBank/DDBJ whole genome shotgun (WGS) entry which is preliminary data.</text>
</comment>
<dbReference type="HOGENOM" id="CLU_3118346_0_0_11"/>
<organism evidence="2 3">
    <name type="scientific">Gordonia alkanivorans CGMCC 6845</name>
    <dbReference type="NCBI Taxonomy" id="1423140"/>
    <lineage>
        <taxon>Bacteria</taxon>
        <taxon>Bacillati</taxon>
        <taxon>Actinomycetota</taxon>
        <taxon>Actinomycetes</taxon>
        <taxon>Mycobacteriales</taxon>
        <taxon>Gordoniaceae</taxon>
        <taxon>Gordonia</taxon>
    </lineage>
</organism>
<dbReference type="EMBL" id="AYXO01000023">
    <property type="protein sequence ID" value="ETA06548.1"/>
    <property type="molecule type" value="Genomic_DNA"/>
</dbReference>
<dbReference type="AlphaFoldDB" id="W9DAW9"/>
<keyword evidence="3" id="KW-1185">Reference proteome</keyword>
<feature type="chain" id="PRO_5039727336" evidence="1">
    <location>
        <begin position="22"/>
        <end position="50"/>
    </location>
</feature>